<evidence type="ECO:0000313" key="2">
    <source>
        <dbReference type="Proteomes" id="UP001159363"/>
    </source>
</evidence>
<organism evidence="1 2">
    <name type="scientific">Dryococelus australis</name>
    <dbReference type="NCBI Taxonomy" id="614101"/>
    <lineage>
        <taxon>Eukaryota</taxon>
        <taxon>Metazoa</taxon>
        <taxon>Ecdysozoa</taxon>
        <taxon>Arthropoda</taxon>
        <taxon>Hexapoda</taxon>
        <taxon>Insecta</taxon>
        <taxon>Pterygota</taxon>
        <taxon>Neoptera</taxon>
        <taxon>Polyneoptera</taxon>
        <taxon>Phasmatodea</taxon>
        <taxon>Verophasmatodea</taxon>
        <taxon>Anareolatae</taxon>
        <taxon>Phasmatidae</taxon>
        <taxon>Eurycanthinae</taxon>
        <taxon>Dryococelus</taxon>
    </lineage>
</organism>
<dbReference type="Proteomes" id="UP001159363">
    <property type="component" value="Chromosome 4"/>
</dbReference>
<keyword evidence="2" id="KW-1185">Reference proteome</keyword>
<reference evidence="1 2" key="1">
    <citation type="submission" date="2023-02" db="EMBL/GenBank/DDBJ databases">
        <title>LHISI_Scaffold_Assembly.</title>
        <authorList>
            <person name="Stuart O.P."/>
            <person name="Cleave R."/>
            <person name="Magrath M.J.L."/>
            <person name="Mikheyev A.S."/>
        </authorList>
    </citation>
    <scope>NUCLEOTIDE SEQUENCE [LARGE SCALE GENOMIC DNA]</scope>
    <source>
        <strain evidence="1">Daus_M_001</strain>
        <tissue evidence="1">Leg muscle</tissue>
    </source>
</reference>
<sequence>MEKFSNAISNANSWLNTSGWLIQKLTVVYTVHQNCRIFKQHQSTTYHKNTVLAQADVEKRKESIDMQLDDRRMKDIIQLFGLQNIPPRGHTDFGRISLSMPVDNDGNFRSLLRYLTNGKDQAL</sequence>
<accession>A0ABQ9HFG8</accession>
<gene>
    <name evidence="1" type="ORF">PR048_014900</name>
</gene>
<dbReference type="EMBL" id="JARBHB010000005">
    <property type="protein sequence ID" value="KAJ8883061.1"/>
    <property type="molecule type" value="Genomic_DNA"/>
</dbReference>
<proteinExistence type="predicted"/>
<protein>
    <submittedName>
        <fullName evidence="1">Uncharacterized protein</fullName>
    </submittedName>
</protein>
<comment type="caution">
    <text evidence="1">The sequence shown here is derived from an EMBL/GenBank/DDBJ whole genome shotgun (WGS) entry which is preliminary data.</text>
</comment>
<name>A0ABQ9HFG8_9NEOP</name>
<evidence type="ECO:0000313" key="1">
    <source>
        <dbReference type="EMBL" id="KAJ8883061.1"/>
    </source>
</evidence>